<dbReference type="Pfam" id="PF00028">
    <property type="entry name" value="Cadherin"/>
    <property type="match status" value="4"/>
</dbReference>
<feature type="transmembrane region" description="Helical" evidence="13">
    <location>
        <begin position="658"/>
        <end position="683"/>
    </location>
</feature>
<keyword evidence="7 12" id="KW-0106">Calcium</keyword>
<keyword evidence="6" id="KW-0677">Repeat</keyword>
<feature type="domain" description="Cadherin" evidence="15">
    <location>
        <begin position="338"/>
        <end position="428"/>
    </location>
</feature>
<dbReference type="FunFam" id="2.60.40.60:FF:000129">
    <property type="entry name" value="protocadherin alpha-C2 isoform X1"/>
    <property type="match status" value="1"/>
</dbReference>
<dbReference type="Ensembl" id="ENSNMLT00000009942.1">
    <property type="protein sequence ID" value="ENSNMLP00000008762.1"/>
    <property type="gene ID" value="ENSNMLG00000006157.1"/>
</dbReference>
<feature type="domain" description="Cadherin" evidence="15">
    <location>
        <begin position="548"/>
        <end position="645"/>
    </location>
</feature>
<keyword evidence="3" id="KW-1003">Cell membrane</keyword>
<dbReference type="Pfam" id="PF16492">
    <property type="entry name" value="Cadherin_C_2"/>
    <property type="match status" value="1"/>
</dbReference>
<dbReference type="FunFam" id="2.60.40.60:FF:000004">
    <property type="entry name" value="Protocadherin 1 gamma 2"/>
    <property type="match status" value="1"/>
</dbReference>
<dbReference type="InterPro" id="IPR050174">
    <property type="entry name" value="Protocadherin/Cadherin-CA"/>
</dbReference>
<dbReference type="PANTHER" id="PTHR24028">
    <property type="entry name" value="CADHERIN-87A"/>
    <property type="match status" value="1"/>
</dbReference>
<comment type="function">
    <text evidence="1">Potential calcium-dependent cell-adhesion protein. May be involved in the establishment and maintenance of specific neuronal connections in the brain.</text>
</comment>
<feature type="domain" description="Cadherin" evidence="15">
    <location>
        <begin position="424"/>
        <end position="533"/>
    </location>
</feature>
<keyword evidence="17" id="KW-1185">Reference proteome</keyword>
<evidence type="ECO:0000313" key="16">
    <source>
        <dbReference type="Ensembl" id="ENSNMLP00000008762.1"/>
    </source>
</evidence>
<feature type="domain" description="Cadherin" evidence="15">
    <location>
        <begin position="233"/>
        <end position="337"/>
    </location>
</feature>
<evidence type="ECO:0000256" key="12">
    <source>
        <dbReference type="PROSITE-ProRule" id="PRU00043"/>
    </source>
</evidence>
<evidence type="ECO:0000256" key="6">
    <source>
        <dbReference type="ARBA" id="ARBA00022737"/>
    </source>
</evidence>
<dbReference type="InterPro" id="IPR015919">
    <property type="entry name" value="Cadherin-like_sf"/>
</dbReference>
<evidence type="ECO:0000313" key="17">
    <source>
        <dbReference type="Proteomes" id="UP000694523"/>
    </source>
</evidence>
<keyword evidence="11" id="KW-0325">Glycoprotein</keyword>
<dbReference type="Pfam" id="PF08266">
    <property type="entry name" value="Cadherin_2"/>
    <property type="match status" value="1"/>
</dbReference>
<proteinExistence type="predicted"/>
<dbReference type="PANTHER" id="PTHR24028:SF296">
    <property type="entry name" value="PROTOCADHERIN 1 GAMMA 11 PRECURSOR-RELATED"/>
    <property type="match status" value="1"/>
</dbReference>
<dbReference type="InterPro" id="IPR013164">
    <property type="entry name" value="Cadherin_N"/>
</dbReference>
<dbReference type="Proteomes" id="UP000694523">
    <property type="component" value="Unplaced"/>
</dbReference>
<name>A0A8C6WI04_9GOBI</name>
<accession>A0A8C6WI04</accession>
<evidence type="ECO:0000256" key="1">
    <source>
        <dbReference type="ARBA" id="ARBA00003436"/>
    </source>
</evidence>
<evidence type="ECO:0000256" key="13">
    <source>
        <dbReference type="SAM" id="Phobius"/>
    </source>
</evidence>
<dbReference type="AlphaFoldDB" id="A0A8C6WI04"/>
<reference evidence="16" key="2">
    <citation type="submission" date="2025-09" db="UniProtKB">
        <authorList>
            <consortium name="Ensembl"/>
        </authorList>
    </citation>
    <scope>IDENTIFICATION</scope>
</reference>
<dbReference type="PROSITE" id="PS50268">
    <property type="entry name" value="CADHERIN_2"/>
    <property type="match status" value="5"/>
</dbReference>
<dbReference type="FunFam" id="2.60.40.60:FF:000007">
    <property type="entry name" value="Protocadherin alpha 2"/>
    <property type="match status" value="1"/>
</dbReference>
<sequence>MASLGLPALRGPCIGLAVLLCLCSLKSVSGQARYSVPEEQAEGSFVGNIARDLGLDVQRLVSGNARIVTKGSRQYVDLNRDKGILVVKERIDREELCKKTTPCSFSFEVILENPIQLYRVIVEVTDEMHLKIVETAAPGTRYALQRADDSDVGLNYIQKYSLKPSDHFKLEMQSQSDGSQFVEMVLITPLDREKDEEHALVLVASDGGTPPRSGTARIHITVLDINDNAPVCSKQVYKAEVQENSPVGTVVTAVSATDADKGVNGEVTFTFAHVDQEAKNLFDVDKKTGQIKITGSLDYERSKSYQLNVLASDHGGYSDTCKVIIQVTDVNDNSPIIQLMSFSSTISEDALPGTTVAVINVHDEDSERNGLVECSINNDLPFKIESSLSGYYSIVTDDMLDRESVSEYNITITVTDKGSPPLSNRKTINVKVSDNNSPGFSVFTVRARDADWGQNARISYFLEEKQIHGASLTSLVSVNSESGVISAAKSFDYEQIKMFEFNVTARDAGSPPLSSVVPVKILVQDQNDNGPQVLYPVQTGGSLVAEMVPRSADVGYLVTKVVAVDVDSGQNAWLSYKLQKAADRALFEVGLQNGEIRTIRQVTDKDAVKQRLAVIVEDNGQPSRSATVIVNVVVADSFPEVMSEFTDFTHDKEYNDNLTFYLVLALAVVSFLFITCVVVIISVKIYRWRQSRVLYHSNLPVIPYYPPRYSDTLGTATLPHVYNYDTCRTTDSRKSDIKYMQPMSQSLVSVDDVGTESALFFLSFFSEA</sequence>
<feature type="domain" description="Cadherin" evidence="15">
    <location>
        <begin position="124"/>
        <end position="232"/>
    </location>
</feature>
<keyword evidence="4 13" id="KW-0812">Transmembrane</keyword>
<evidence type="ECO:0000256" key="8">
    <source>
        <dbReference type="ARBA" id="ARBA00022889"/>
    </source>
</evidence>
<dbReference type="GO" id="GO:0005509">
    <property type="term" value="F:calcium ion binding"/>
    <property type="evidence" value="ECO:0007669"/>
    <property type="project" value="UniProtKB-UniRule"/>
</dbReference>
<keyword evidence="5 14" id="KW-0732">Signal</keyword>
<feature type="chain" id="PRO_5034043382" description="Cadherin domain-containing protein" evidence="14">
    <location>
        <begin position="31"/>
        <end position="768"/>
    </location>
</feature>
<evidence type="ECO:0000256" key="11">
    <source>
        <dbReference type="ARBA" id="ARBA00023180"/>
    </source>
</evidence>
<dbReference type="FunFam" id="2.60.40.60:FF:000006">
    <property type="entry name" value="Protocadherin alpha 2"/>
    <property type="match status" value="1"/>
</dbReference>
<evidence type="ECO:0000259" key="15">
    <source>
        <dbReference type="PROSITE" id="PS50268"/>
    </source>
</evidence>
<evidence type="ECO:0000256" key="4">
    <source>
        <dbReference type="ARBA" id="ARBA00022692"/>
    </source>
</evidence>
<protein>
    <recommendedName>
        <fullName evidence="15">Cadherin domain-containing protein</fullName>
    </recommendedName>
</protein>
<dbReference type="InterPro" id="IPR002126">
    <property type="entry name" value="Cadherin-like_dom"/>
</dbReference>
<organism evidence="16 17">
    <name type="scientific">Neogobius melanostomus</name>
    <name type="common">round goby</name>
    <dbReference type="NCBI Taxonomy" id="47308"/>
    <lineage>
        <taxon>Eukaryota</taxon>
        <taxon>Metazoa</taxon>
        <taxon>Chordata</taxon>
        <taxon>Craniata</taxon>
        <taxon>Vertebrata</taxon>
        <taxon>Euteleostomi</taxon>
        <taxon>Actinopterygii</taxon>
        <taxon>Neopterygii</taxon>
        <taxon>Teleostei</taxon>
        <taxon>Neoteleostei</taxon>
        <taxon>Acanthomorphata</taxon>
        <taxon>Gobiaria</taxon>
        <taxon>Gobiiformes</taxon>
        <taxon>Gobioidei</taxon>
        <taxon>Gobiidae</taxon>
        <taxon>Benthophilinae</taxon>
        <taxon>Neogobiini</taxon>
        <taxon>Neogobius</taxon>
    </lineage>
</organism>
<evidence type="ECO:0000256" key="7">
    <source>
        <dbReference type="ARBA" id="ARBA00022837"/>
    </source>
</evidence>
<dbReference type="FunFam" id="2.60.40.60:FF:000271">
    <property type="entry name" value="Cadherin-related 23"/>
    <property type="match status" value="1"/>
</dbReference>
<feature type="signal peptide" evidence="14">
    <location>
        <begin position="1"/>
        <end position="30"/>
    </location>
</feature>
<dbReference type="InterPro" id="IPR020894">
    <property type="entry name" value="Cadherin_CS"/>
</dbReference>
<keyword evidence="9 13" id="KW-1133">Transmembrane helix</keyword>
<dbReference type="Gene3D" id="2.60.40.60">
    <property type="entry name" value="Cadherins"/>
    <property type="match status" value="6"/>
</dbReference>
<dbReference type="CDD" id="cd11304">
    <property type="entry name" value="Cadherin_repeat"/>
    <property type="match status" value="5"/>
</dbReference>
<dbReference type="GO" id="GO:0005886">
    <property type="term" value="C:plasma membrane"/>
    <property type="evidence" value="ECO:0007669"/>
    <property type="project" value="UniProtKB-SubCell"/>
</dbReference>
<dbReference type="SMART" id="SM00112">
    <property type="entry name" value="CA"/>
    <property type="match status" value="5"/>
</dbReference>
<evidence type="ECO:0000256" key="14">
    <source>
        <dbReference type="SAM" id="SignalP"/>
    </source>
</evidence>
<reference evidence="16" key="1">
    <citation type="submission" date="2025-08" db="UniProtKB">
        <authorList>
            <consortium name="Ensembl"/>
        </authorList>
    </citation>
    <scope>IDENTIFICATION</scope>
</reference>
<dbReference type="GO" id="GO:0009653">
    <property type="term" value="P:anatomical structure morphogenesis"/>
    <property type="evidence" value="ECO:0007669"/>
    <property type="project" value="UniProtKB-ARBA"/>
</dbReference>
<keyword evidence="10 13" id="KW-0472">Membrane</keyword>
<evidence type="ECO:0000256" key="3">
    <source>
        <dbReference type="ARBA" id="ARBA00022475"/>
    </source>
</evidence>
<dbReference type="FunFam" id="2.60.40.60:FF:000002">
    <property type="entry name" value="Protocadherin alpha 2"/>
    <property type="match status" value="1"/>
</dbReference>
<keyword evidence="8" id="KW-0130">Cell adhesion</keyword>
<evidence type="ECO:0000256" key="9">
    <source>
        <dbReference type="ARBA" id="ARBA00022989"/>
    </source>
</evidence>
<dbReference type="SUPFAM" id="SSF49313">
    <property type="entry name" value="Cadherin-like"/>
    <property type="match status" value="6"/>
</dbReference>
<dbReference type="InterPro" id="IPR032455">
    <property type="entry name" value="Cadherin_C"/>
</dbReference>
<dbReference type="PROSITE" id="PS00232">
    <property type="entry name" value="CADHERIN_1"/>
    <property type="match status" value="3"/>
</dbReference>
<evidence type="ECO:0000256" key="10">
    <source>
        <dbReference type="ARBA" id="ARBA00023136"/>
    </source>
</evidence>
<evidence type="ECO:0000256" key="2">
    <source>
        <dbReference type="ARBA" id="ARBA00004251"/>
    </source>
</evidence>
<dbReference type="GO" id="GO:0007156">
    <property type="term" value="P:homophilic cell adhesion via plasma membrane adhesion molecules"/>
    <property type="evidence" value="ECO:0007669"/>
    <property type="project" value="InterPro"/>
</dbReference>
<dbReference type="PRINTS" id="PR00205">
    <property type="entry name" value="CADHERIN"/>
</dbReference>
<evidence type="ECO:0000256" key="5">
    <source>
        <dbReference type="ARBA" id="ARBA00022729"/>
    </source>
</evidence>
<comment type="subcellular location">
    <subcellularLocation>
        <location evidence="2">Cell membrane</location>
        <topology evidence="2">Single-pass type I membrane protein</topology>
    </subcellularLocation>
</comment>